<feature type="region of interest" description="Disordered" evidence="1">
    <location>
        <begin position="66"/>
        <end position="87"/>
    </location>
</feature>
<evidence type="ECO:0000313" key="3">
    <source>
        <dbReference type="Proteomes" id="UP000694547"/>
    </source>
</evidence>
<proteinExistence type="predicted"/>
<reference evidence="2" key="2">
    <citation type="submission" date="2025-08" db="UniProtKB">
        <authorList>
            <consortium name="Ensembl"/>
        </authorList>
    </citation>
    <scope>IDENTIFICATION</scope>
</reference>
<dbReference type="Ensembl" id="ENSPEMT00000040491.1">
    <property type="protein sequence ID" value="ENSPEMP00000030113.1"/>
    <property type="gene ID" value="ENSPEMG00000027759.1"/>
</dbReference>
<keyword evidence="3" id="KW-1185">Reference proteome</keyword>
<protein>
    <submittedName>
        <fullName evidence="2">Uncharacterized protein</fullName>
    </submittedName>
</protein>
<organism evidence="2 3">
    <name type="scientific">Peromyscus maniculatus bairdii</name>
    <name type="common">Prairie deer mouse</name>
    <dbReference type="NCBI Taxonomy" id="230844"/>
    <lineage>
        <taxon>Eukaryota</taxon>
        <taxon>Metazoa</taxon>
        <taxon>Chordata</taxon>
        <taxon>Craniata</taxon>
        <taxon>Vertebrata</taxon>
        <taxon>Euteleostomi</taxon>
        <taxon>Mammalia</taxon>
        <taxon>Eutheria</taxon>
        <taxon>Euarchontoglires</taxon>
        <taxon>Glires</taxon>
        <taxon>Rodentia</taxon>
        <taxon>Myomorpha</taxon>
        <taxon>Muroidea</taxon>
        <taxon>Cricetidae</taxon>
        <taxon>Neotominae</taxon>
        <taxon>Peromyscus</taxon>
    </lineage>
</organism>
<reference evidence="2 3" key="1">
    <citation type="submission" date="2018-10" db="EMBL/GenBank/DDBJ databases">
        <title>Improved assembly of the deer mouse Peromyscus maniculatus genome.</title>
        <authorList>
            <person name="Lassance J.-M."/>
            <person name="Hoekstra H.E."/>
        </authorList>
    </citation>
    <scope>NUCLEOTIDE SEQUENCE [LARGE SCALE GENOMIC DNA]</scope>
</reference>
<sequence>LIYGSGGEGRWEIEQECCGCSTCCSRVTLARGMTDIGDCTTLTKLYDKVMASLNHALKSGGICETSDKPKTHLEETLPKLPETVESR</sequence>
<name>A0A8C8UH65_PERMB</name>
<accession>A0A8C8UH65</accession>
<evidence type="ECO:0000256" key="1">
    <source>
        <dbReference type="SAM" id="MobiDB-lite"/>
    </source>
</evidence>
<dbReference type="Proteomes" id="UP000694547">
    <property type="component" value="Chromosome 16"/>
</dbReference>
<reference evidence="2" key="3">
    <citation type="submission" date="2025-09" db="UniProtKB">
        <authorList>
            <consortium name="Ensembl"/>
        </authorList>
    </citation>
    <scope>IDENTIFICATION</scope>
</reference>
<dbReference type="AlphaFoldDB" id="A0A8C8UH65"/>
<evidence type="ECO:0000313" key="2">
    <source>
        <dbReference type="Ensembl" id="ENSPEMP00000030113.1"/>
    </source>
</evidence>